<accession>A0A6A4GI21</accession>
<dbReference type="EMBL" id="ML770001">
    <property type="protein sequence ID" value="KAE9385312.1"/>
    <property type="molecule type" value="Genomic_DNA"/>
</dbReference>
<organism evidence="1 2">
    <name type="scientific">Gymnopus androsaceus JB14</name>
    <dbReference type="NCBI Taxonomy" id="1447944"/>
    <lineage>
        <taxon>Eukaryota</taxon>
        <taxon>Fungi</taxon>
        <taxon>Dikarya</taxon>
        <taxon>Basidiomycota</taxon>
        <taxon>Agaricomycotina</taxon>
        <taxon>Agaricomycetes</taxon>
        <taxon>Agaricomycetidae</taxon>
        <taxon>Agaricales</taxon>
        <taxon>Marasmiineae</taxon>
        <taxon>Omphalotaceae</taxon>
        <taxon>Gymnopus</taxon>
    </lineage>
</organism>
<reference evidence="1" key="1">
    <citation type="journal article" date="2019" name="Environ. Microbiol.">
        <title>Fungal ecological strategies reflected in gene transcription - a case study of two litter decomposers.</title>
        <authorList>
            <person name="Barbi F."/>
            <person name="Kohler A."/>
            <person name="Barry K."/>
            <person name="Baskaran P."/>
            <person name="Daum C."/>
            <person name="Fauchery L."/>
            <person name="Ihrmark K."/>
            <person name="Kuo A."/>
            <person name="LaButti K."/>
            <person name="Lipzen A."/>
            <person name="Morin E."/>
            <person name="Grigoriev I.V."/>
            <person name="Henrissat B."/>
            <person name="Lindahl B."/>
            <person name="Martin F."/>
        </authorList>
    </citation>
    <scope>NUCLEOTIDE SEQUENCE</scope>
    <source>
        <strain evidence="1">JB14</strain>
    </source>
</reference>
<protein>
    <submittedName>
        <fullName evidence="1">Uncharacterized protein</fullName>
    </submittedName>
</protein>
<gene>
    <name evidence="1" type="ORF">BT96DRAFT_982079</name>
</gene>
<proteinExistence type="predicted"/>
<sequence>MAVYMPSKDITTQIFLQQASTSFGNNLLHALLLAISLGDDDFQYFSAHLPNWEAHQFWPRAAWPLMPRSQMFAGASNFEIRNSILTTGNVTYHGAPQAANYGHVSISVSNVLQCPSPSQYFVGREDILEKLSKIFSAPVDFVRQNLKYSSSIFLDASSSQTLDKSIAENITQVTSGNTLLVLQNPSAPVEEYLDRLPYAPVLAITTESSVESSTASSSLTMQFNK</sequence>
<dbReference type="AlphaFoldDB" id="A0A6A4GI21"/>
<dbReference type="Proteomes" id="UP000799118">
    <property type="component" value="Unassembled WGS sequence"/>
</dbReference>
<name>A0A6A4GI21_9AGAR</name>
<dbReference type="OrthoDB" id="3063815at2759"/>
<evidence type="ECO:0000313" key="2">
    <source>
        <dbReference type="Proteomes" id="UP000799118"/>
    </source>
</evidence>
<evidence type="ECO:0000313" key="1">
    <source>
        <dbReference type="EMBL" id="KAE9385312.1"/>
    </source>
</evidence>
<keyword evidence="2" id="KW-1185">Reference proteome</keyword>